<dbReference type="Pfam" id="PF10358">
    <property type="entry name" value="NT-C2"/>
    <property type="match status" value="1"/>
</dbReference>
<dbReference type="Proteomes" id="UP000245207">
    <property type="component" value="Unassembled WGS sequence"/>
</dbReference>
<feature type="domain" description="C2 NT-type" evidence="1">
    <location>
        <begin position="36"/>
        <end position="172"/>
    </location>
</feature>
<dbReference type="PANTHER" id="PTHR31182">
    <property type="entry name" value="C2 NT-TYPE DOMAIN-CONTAINING PROTEIN"/>
    <property type="match status" value="1"/>
</dbReference>
<dbReference type="STRING" id="35608.A0A2U1PAA7"/>
<comment type="caution">
    <text evidence="2">The sequence shown here is derived from an EMBL/GenBank/DDBJ whole genome shotgun (WGS) entry which is preliminary data.</text>
</comment>
<evidence type="ECO:0000259" key="1">
    <source>
        <dbReference type="Pfam" id="PF10358"/>
    </source>
</evidence>
<dbReference type="EMBL" id="PKPP01001442">
    <property type="protein sequence ID" value="PWA82686.1"/>
    <property type="molecule type" value="Genomic_DNA"/>
</dbReference>
<evidence type="ECO:0000313" key="3">
    <source>
        <dbReference type="Proteomes" id="UP000245207"/>
    </source>
</evidence>
<evidence type="ECO:0000313" key="2">
    <source>
        <dbReference type="EMBL" id="PWA82686.1"/>
    </source>
</evidence>
<keyword evidence="3" id="KW-1185">Reference proteome</keyword>
<name>A0A2U1PAA7_ARTAN</name>
<dbReference type="OrthoDB" id="733571at2759"/>
<sequence>MRNWMFCSTSDTKHSKLHLQICELEGLVINDVPNKDNYKLQVHIKLEVPRRGYVPRIATQKDHTSNQCINPDGLVCWNEGFEQRCNLDKKSMSLRSWKIDLEVHVKQYLNMHSIHQGVDEEPNHKADILGKVKMDVTEFTGDSEKPIKLPIKCCIGGITHEAKLKVKLNLIEVQKLPTKNTVHPISPTHLLPSLLSCVNFQNQTRNEIEMDMEGSQSEPDEETDPTYQRIKSLDLLRSQSLHESTEYRNQGKEHTLSYEVMEKPKLSRLRSWNIRKRRRDVPLLNKAYGEGGDDIDNARRTLLSYLKPKQNVVKSDLKPGESLGSDRFEVGKWEKRTVKSRDGKLELQTEIFLATIDQRSEKALGEAACTVIATLITDWLLNNPNTLPLRCEFDKLIRDGSREWRNLCKEEAHKDKFLDQHFDLDTVIQAQVRPLEVVSEKSYVGFFRLENTNEKDPLQDAMSFDSIWEELQNGESTSEECVYIVSWNDHFFVLKKEKNTMYIIDTLGERLTEGCDKAYILKFNEESMIYNMEPETNISKVESEGLDNDSSVIREEHKEENNSGIVCKGTSCCKEFIKGFLAAIPLGELQSKVERGINGNTPLHQLLQIEFHYLSPLQQKN</sequence>
<dbReference type="AlphaFoldDB" id="A0A2U1PAA7"/>
<gene>
    <name evidence="2" type="ORF">CTI12_AA046020</name>
</gene>
<dbReference type="InterPro" id="IPR019448">
    <property type="entry name" value="NT-C2"/>
</dbReference>
<dbReference type="PANTHER" id="PTHR31182:SF21">
    <property type="entry name" value="C2 NT-TYPE DOMAIN-CONTAINING PROTEIN"/>
    <property type="match status" value="1"/>
</dbReference>
<accession>A0A2U1PAA7</accession>
<protein>
    <submittedName>
        <fullName evidence="2">EEIG1/EHBP1 N-terminal domain-containing protein</fullName>
    </submittedName>
</protein>
<reference evidence="2 3" key="1">
    <citation type="journal article" date="2018" name="Mol. Plant">
        <title>The genome of Artemisia annua provides insight into the evolution of Asteraceae family and artemisinin biosynthesis.</title>
        <authorList>
            <person name="Shen Q."/>
            <person name="Zhang L."/>
            <person name="Liao Z."/>
            <person name="Wang S."/>
            <person name="Yan T."/>
            <person name="Shi P."/>
            <person name="Liu M."/>
            <person name="Fu X."/>
            <person name="Pan Q."/>
            <person name="Wang Y."/>
            <person name="Lv Z."/>
            <person name="Lu X."/>
            <person name="Zhang F."/>
            <person name="Jiang W."/>
            <person name="Ma Y."/>
            <person name="Chen M."/>
            <person name="Hao X."/>
            <person name="Li L."/>
            <person name="Tang Y."/>
            <person name="Lv G."/>
            <person name="Zhou Y."/>
            <person name="Sun X."/>
            <person name="Brodelius P.E."/>
            <person name="Rose J.K.C."/>
            <person name="Tang K."/>
        </authorList>
    </citation>
    <scope>NUCLEOTIDE SEQUENCE [LARGE SCALE GENOMIC DNA]</scope>
    <source>
        <strain evidence="3">cv. Huhao1</strain>
        <tissue evidence="2">Leaf</tissue>
    </source>
</reference>
<proteinExistence type="predicted"/>
<organism evidence="2 3">
    <name type="scientific">Artemisia annua</name>
    <name type="common">Sweet wormwood</name>
    <dbReference type="NCBI Taxonomy" id="35608"/>
    <lineage>
        <taxon>Eukaryota</taxon>
        <taxon>Viridiplantae</taxon>
        <taxon>Streptophyta</taxon>
        <taxon>Embryophyta</taxon>
        <taxon>Tracheophyta</taxon>
        <taxon>Spermatophyta</taxon>
        <taxon>Magnoliopsida</taxon>
        <taxon>eudicotyledons</taxon>
        <taxon>Gunneridae</taxon>
        <taxon>Pentapetalae</taxon>
        <taxon>asterids</taxon>
        <taxon>campanulids</taxon>
        <taxon>Asterales</taxon>
        <taxon>Asteraceae</taxon>
        <taxon>Asteroideae</taxon>
        <taxon>Anthemideae</taxon>
        <taxon>Artemisiinae</taxon>
        <taxon>Artemisia</taxon>
    </lineage>
</organism>